<keyword evidence="6 10" id="KW-0482">Metalloprotease</keyword>
<dbReference type="PRINTS" id="PR00756">
    <property type="entry name" value="ALADIPTASE"/>
</dbReference>
<dbReference type="GO" id="GO:0006508">
    <property type="term" value="P:proteolysis"/>
    <property type="evidence" value="ECO:0007669"/>
    <property type="project" value="UniProtKB-KW"/>
</dbReference>
<dbReference type="Gene3D" id="1.25.50.20">
    <property type="match status" value="1"/>
</dbReference>
<evidence type="ECO:0000256" key="4">
    <source>
        <dbReference type="ARBA" id="ARBA00022801"/>
    </source>
</evidence>
<evidence type="ECO:0000313" key="15">
    <source>
        <dbReference type="Proteomes" id="UP000094565"/>
    </source>
</evidence>
<dbReference type="GO" id="GO:0005737">
    <property type="term" value="C:cytoplasm"/>
    <property type="evidence" value="ECO:0007669"/>
    <property type="project" value="TreeGrafter"/>
</dbReference>
<reference evidence="14 15" key="1">
    <citation type="submission" date="2016-02" db="EMBL/GenBank/DDBJ databases">
        <title>Comparative genomic and transcriptomic foundation for Pichia pastoris.</title>
        <authorList>
            <person name="Love K.R."/>
            <person name="Shah K.A."/>
            <person name="Whittaker C.A."/>
            <person name="Wu J."/>
            <person name="Bartlett M.C."/>
            <person name="Ma D."/>
            <person name="Leeson R.L."/>
            <person name="Priest M."/>
            <person name="Young S.K."/>
            <person name="Love J.C."/>
        </authorList>
    </citation>
    <scope>NUCLEOTIDE SEQUENCE [LARGE SCALE GENOMIC DNA]</scope>
    <source>
        <strain evidence="14 15">ATCC 28485</strain>
    </source>
</reference>
<evidence type="ECO:0000256" key="5">
    <source>
        <dbReference type="ARBA" id="ARBA00022833"/>
    </source>
</evidence>
<keyword evidence="3 8" id="KW-0479">Metal-binding</keyword>
<dbReference type="PANTHER" id="PTHR11533">
    <property type="entry name" value="PROTEASE M1 ZINC METALLOPROTEASE"/>
    <property type="match status" value="1"/>
</dbReference>
<gene>
    <name evidence="14" type="primary">TMA108</name>
    <name evidence="14" type="ORF">ATY40_BA7503207</name>
</gene>
<dbReference type="GO" id="GO:0070006">
    <property type="term" value="F:metalloaminopeptidase activity"/>
    <property type="evidence" value="ECO:0007669"/>
    <property type="project" value="TreeGrafter"/>
</dbReference>
<dbReference type="InterPro" id="IPR042097">
    <property type="entry name" value="Aminopeptidase_N-like_N_sf"/>
</dbReference>
<evidence type="ECO:0000313" key="14">
    <source>
        <dbReference type="EMBL" id="ANZ74952.1"/>
    </source>
</evidence>
<dbReference type="InterPro" id="IPR050344">
    <property type="entry name" value="Peptidase_M1_aminopeptidases"/>
</dbReference>
<dbReference type="Gene3D" id="2.60.40.1730">
    <property type="entry name" value="tricorn interacting facor f3 domain"/>
    <property type="match status" value="1"/>
</dbReference>
<dbReference type="SUPFAM" id="SSF55486">
    <property type="entry name" value="Metalloproteases ('zincins'), catalytic domain"/>
    <property type="match status" value="1"/>
</dbReference>
<dbReference type="GO" id="GO:0016020">
    <property type="term" value="C:membrane"/>
    <property type="evidence" value="ECO:0007669"/>
    <property type="project" value="TreeGrafter"/>
</dbReference>
<dbReference type="Proteomes" id="UP000094565">
    <property type="component" value="Chromosome 2"/>
</dbReference>
<dbReference type="OrthoDB" id="10031169at2759"/>
<dbReference type="GO" id="GO:0008270">
    <property type="term" value="F:zinc ion binding"/>
    <property type="evidence" value="ECO:0007669"/>
    <property type="project" value="UniProtKB-UniRule"/>
</dbReference>
<evidence type="ECO:0000259" key="12">
    <source>
        <dbReference type="Pfam" id="PF11838"/>
    </source>
</evidence>
<organism evidence="14 15">
    <name type="scientific">Komagataella pastoris</name>
    <name type="common">Yeast</name>
    <name type="synonym">Pichia pastoris</name>
    <dbReference type="NCBI Taxonomy" id="4922"/>
    <lineage>
        <taxon>Eukaryota</taxon>
        <taxon>Fungi</taxon>
        <taxon>Dikarya</taxon>
        <taxon>Ascomycota</taxon>
        <taxon>Saccharomycotina</taxon>
        <taxon>Pichiomycetes</taxon>
        <taxon>Pichiales</taxon>
        <taxon>Pichiaceae</taxon>
        <taxon>Komagataella</taxon>
    </lineage>
</organism>
<evidence type="ECO:0000256" key="3">
    <source>
        <dbReference type="ARBA" id="ARBA00022723"/>
    </source>
</evidence>
<keyword evidence="2 10" id="KW-0645">Protease</keyword>
<keyword evidence="15" id="KW-1185">Reference proteome</keyword>
<evidence type="ECO:0000256" key="7">
    <source>
        <dbReference type="PIRSR" id="PIRSR634016-1"/>
    </source>
</evidence>
<feature type="domain" description="Aminopeptidase N-like N-terminal" evidence="13">
    <location>
        <begin position="30"/>
        <end position="228"/>
    </location>
</feature>
<keyword evidence="10" id="KW-0031">Aminopeptidase</keyword>
<evidence type="ECO:0000256" key="8">
    <source>
        <dbReference type="PIRSR" id="PIRSR634016-3"/>
    </source>
</evidence>
<dbReference type="Gene3D" id="2.60.40.1910">
    <property type="match status" value="1"/>
</dbReference>
<feature type="active site" description="Proton acceptor" evidence="7">
    <location>
        <position position="366"/>
    </location>
</feature>
<dbReference type="InterPro" id="IPR001930">
    <property type="entry name" value="Peptidase_M1"/>
</dbReference>
<dbReference type="GO" id="GO:0043171">
    <property type="term" value="P:peptide catabolic process"/>
    <property type="evidence" value="ECO:0007669"/>
    <property type="project" value="TreeGrafter"/>
</dbReference>
<accession>A0A1B2JAG6</accession>
<feature type="site" description="Transition state stabilizer" evidence="9">
    <location>
        <position position="455"/>
    </location>
</feature>
<evidence type="ECO:0000259" key="13">
    <source>
        <dbReference type="Pfam" id="PF17900"/>
    </source>
</evidence>
<dbReference type="Gene3D" id="1.10.390.10">
    <property type="entry name" value="Neutral Protease Domain 2"/>
    <property type="match status" value="1"/>
</dbReference>
<evidence type="ECO:0000259" key="11">
    <source>
        <dbReference type="Pfam" id="PF01433"/>
    </source>
</evidence>
<feature type="binding site" evidence="8">
    <location>
        <position position="365"/>
    </location>
    <ligand>
        <name>Zn(2+)</name>
        <dbReference type="ChEBI" id="CHEBI:29105"/>
        <note>catalytic</note>
    </ligand>
</feature>
<evidence type="ECO:0000256" key="6">
    <source>
        <dbReference type="ARBA" id="ARBA00023049"/>
    </source>
</evidence>
<dbReference type="CDD" id="cd09601">
    <property type="entry name" value="M1_APN-Q_like"/>
    <property type="match status" value="1"/>
</dbReference>
<evidence type="ECO:0000256" key="10">
    <source>
        <dbReference type="RuleBase" id="RU364040"/>
    </source>
</evidence>
<keyword evidence="4 10" id="KW-0378">Hydrolase</keyword>
<dbReference type="Pfam" id="PF17900">
    <property type="entry name" value="Peptidase_M1_N"/>
    <property type="match status" value="1"/>
</dbReference>
<keyword evidence="5 8" id="KW-0862">Zinc</keyword>
<dbReference type="Pfam" id="PF01433">
    <property type="entry name" value="Peptidase_M1"/>
    <property type="match status" value="1"/>
</dbReference>
<dbReference type="InterPro" id="IPR014782">
    <property type="entry name" value="Peptidase_M1_dom"/>
</dbReference>
<dbReference type="SUPFAM" id="SSF63737">
    <property type="entry name" value="Leukotriene A4 hydrolase N-terminal domain"/>
    <property type="match status" value="1"/>
</dbReference>
<dbReference type="InterPro" id="IPR024571">
    <property type="entry name" value="ERAP1-like_C_dom"/>
</dbReference>
<comment type="cofactor">
    <cofactor evidence="8 10">
        <name>Zn(2+)</name>
        <dbReference type="ChEBI" id="CHEBI:29105"/>
    </cofactor>
    <text evidence="8 10">Binds 1 zinc ion per subunit.</text>
</comment>
<dbReference type="EMBL" id="CP014585">
    <property type="protein sequence ID" value="ANZ74952.1"/>
    <property type="molecule type" value="Genomic_DNA"/>
</dbReference>
<evidence type="ECO:0000256" key="1">
    <source>
        <dbReference type="ARBA" id="ARBA00010136"/>
    </source>
</evidence>
<evidence type="ECO:0000256" key="2">
    <source>
        <dbReference type="ARBA" id="ARBA00022670"/>
    </source>
</evidence>
<dbReference type="AlphaFoldDB" id="A0A1B2JAG6"/>
<evidence type="ECO:0000256" key="9">
    <source>
        <dbReference type="PIRSR" id="PIRSR634016-4"/>
    </source>
</evidence>
<feature type="binding site" evidence="8">
    <location>
        <position position="369"/>
    </location>
    <ligand>
        <name>Zn(2+)</name>
        <dbReference type="ChEBI" id="CHEBI:29105"/>
        <note>catalytic</note>
    </ligand>
</feature>
<dbReference type="InterPro" id="IPR027268">
    <property type="entry name" value="Peptidase_M4/M1_CTD_sf"/>
</dbReference>
<proteinExistence type="inferred from homology"/>
<dbReference type="PANTHER" id="PTHR11533:SF299">
    <property type="entry name" value="AMINOPEPTIDASE"/>
    <property type="match status" value="1"/>
</dbReference>
<comment type="similarity">
    <text evidence="1 10">Belongs to the peptidase M1 family.</text>
</comment>
<sequence>MTQSESTQSESTQAVKPQELPLTLSNEFLPEHYDLNLDIFPKKPNFTGTNGIRMIKNKRYVPPAAIEEGEQKLEVVLHSLELFVTDAFFIVKDGDSFLKEKVAVKHNKAIHTVTFTLTGDKVELYRNAPFFQCSVFYMGVITNCRSTEDKTRGVFRSNYAWSDEEGKQFPGQIIATHCQPTFARQIFPCIDDVTHKASIQLSIQTDAELTCISNTAVEAGELLPDEKNEDDGATRKMVLFEKSPPTLVSLFAFVVGDLEFTEKVVKVTGQELPLRVYVQKGDVKLTEYALDVASKSFPLMATKFGLSPCPFKKLDFAALPYLTDGGMENSGLITIAAPHLLVEPDTTTDPEYASHLTKVRQVIVHEMVHQWMGNFVSFDDWSHMWFNEAFATWLALVVLEEINEYPDDNNIWLSQANLEMYQMMRKDATKFVVPIYREERKKVQSIQDAFNEHAYQKGVFVLRMLANLFNSSNDDSNGEFFAIVSQFLADHKCLSIKPSDFFKYITDSELNKKKIDAAAIMYSWVRTPGFPIVSATVNSQGKVHLEQHRFLFRTRIEDTDLEDVPYHIPVSIRLKDGTIARQMLTDRSIDLDLKLEDVVFLNANYTNPMIYQYSLEYFDNISAAIKDNKLSAIELTSLYTDLSSILMEKYQRDDDIIGLLKTVEAFGEESTELQFLPLNTALNLLDTVQNALETYTVKNSKEARQAIKTFVSRVSAKLFDKLEWESVDYSTLPSTELYTRNTILSMAAKSGHEPAVKTVKQFYKKLTHGPKKSIPKQFLAAVLTVTAQRCEQKEYKEIASLAKNAEINVQNLVSGSQIDIQSGAMSALGHVKSVQLIKKTLNHVASNITSKLIEICLLGFKSNVDARGELFEWFSVNYENWLVKAGTDTTEAGKQMRITLHNLTKIVFEIMMFDDSGLKQIDSFTKRIEARFPKFEPLKQAFKQAESIVEDKKVLNQANERVIAYLN</sequence>
<dbReference type="InterPro" id="IPR034016">
    <property type="entry name" value="M1_APN-typ"/>
</dbReference>
<feature type="domain" description="Peptidase M1 membrane alanine aminopeptidase" evidence="11">
    <location>
        <begin position="288"/>
        <end position="524"/>
    </location>
</feature>
<feature type="domain" description="ERAP1-like C-terminal" evidence="12">
    <location>
        <begin position="599"/>
        <end position="941"/>
    </location>
</feature>
<dbReference type="Pfam" id="PF11838">
    <property type="entry name" value="ERAP1_C"/>
    <property type="match status" value="1"/>
</dbReference>
<dbReference type="InterPro" id="IPR045357">
    <property type="entry name" value="Aminopeptidase_N-like_N"/>
</dbReference>
<name>A0A1B2JAG6_PICPA</name>
<feature type="binding site" evidence="8">
    <location>
        <position position="388"/>
    </location>
    <ligand>
        <name>Zn(2+)</name>
        <dbReference type="ChEBI" id="CHEBI:29105"/>
        <note>catalytic</note>
    </ligand>
</feature>
<protein>
    <recommendedName>
        <fullName evidence="10">Aminopeptidase</fullName>
        <ecNumber evidence="10">3.4.11.-</ecNumber>
    </recommendedName>
</protein>
<dbReference type="EC" id="3.4.11.-" evidence="10"/>
<dbReference type="GO" id="GO:0042277">
    <property type="term" value="F:peptide binding"/>
    <property type="evidence" value="ECO:0007669"/>
    <property type="project" value="TreeGrafter"/>
</dbReference>